<dbReference type="PANTHER" id="PTHR38764:SF1">
    <property type="entry name" value="ACYL CARRIER PROTEIN PHOSPHODIESTERASE"/>
    <property type="match status" value="1"/>
</dbReference>
<dbReference type="Proteomes" id="UP000265926">
    <property type="component" value="Unassembled WGS sequence"/>
</dbReference>
<dbReference type="PANTHER" id="PTHR38764">
    <property type="entry name" value="ACYL CARRIER PROTEIN PHOSPHODIESTERASE"/>
    <property type="match status" value="1"/>
</dbReference>
<evidence type="ECO:0000313" key="4">
    <source>
        <dbReference type="EMBL" id="RIJ46046.1"/>
    </source>
</evidence>
<protein>
    <submittedName>
        <fullName evidence="4">DUF479 domain-containing protein</fullName>
    </submittedName>
</protein>
<proteinExistence type="predicted"/>
<dbReference type="PIRSF" id="PIRSF011489">
    <property type="entry name" value="DUF479"/>
    <property type="match status" value="1"/>
</dbReference>
<dbReference type="AlphaFoldDB" id="A0A399SPU7"/>
<evidence type="ECO:0000256" key="2">
    <source>
        <dbReference type="ARBA" id="ARBA00022801"/>
    </source>
</evidence>
<dbReference type="GO" id="GO:0008770">
    <property type="term" value="F:[acyl-carrier-protein] phosphodiesterase activity"/>
    <property type="evidence" value="ECO:0007669"/>
    <property type="project" value="InterPro"/>
</dbReference>
<keyword evidence="3" id="KW-0443">Lipid metabolism</keyword>
<accession>A0A399SPU7</accession>
<keyword evidence="5" id="KW-1185">Reference proteome</keyword>
<keyword evidence="2" id="KW-0378">Hydrolase</keyword>
<comment type="caution">
    <text evidence="4">The sequence shown here is derived from an EMBL/GenBank/DDBJ whole genome shotgun (WGS) entry which is preliminary data.</text>
</comment>
<evidence type="ECO:0000313" key="5">
    <source>
        <dbReference type="Proteomes" id="UP000265926"/>
    </source>
</evidence>
<dbReference type="GO" id="GO:0006633">
    <property type="term" value="P:fatty acid biosynthetic process"/>
    <property type="evidence" value="ECO:0007669"/>
    <property type="project" value="InterPro"/>
</dbReference>
<keyword evidence="1" id="KW-0444">Lipid biosynthesis</keyword>
<dbReference type="InterPro" id="IPR007431">
    <property type="entry name" value="ACP_PD"/>
</dbReference>
<evidence type="ECO:0000256" key="1">
    <source>
        <dbReference type="ARBA" id="ARBA00022516"/>
    </source>
</evidence>
<dbReference type="EMBL" id="QWGR01000017">
    <property type="protein sequence ID" value="RIJ46046.1"/>
    <property type="molecule type" value="Genomic_DNA"/>
</dbReference>
<dbReference type="RefSeq" id="WP_119439797.1">
    <property type="nucleotide sequence ID" value="NZ_QWGR01000017.1"/>
</dbReference>
<reference evidence="4 5" key="1">
    <citation type="submission" date="2018-08" db="EMBL/GenBank/DDBJ databases">
        <title>Pallidiluteibacterium maritimus gen. nov., sp. nov., isolated from coastal sediment.</title>
        <authorList>
            <person name="Zhou L.Y."/>
        </authorList>
    </citation>
    <scope>NUCLEOTIDE SEQUENCE [LARGE SCALE GENOMIC DNA]</scope>
    <source>
        <strain evidence="4 5">XSD2</strain>
    </source>
</reference>
<dbReference type="Pfam" id="PF04336">
    <property type="entry name" value="ACP_PD"/>
    <property type="match status" value="1"/>
</dbReference>
<evidence type="ECO:0000256" key="3">
    <source>
        <dbReference type="ARBA" id="ARBA00023098"/>
    </source>
</evidence>
<organism evidence="4 5">
    <name type="scientific">Maribellus luteus</name>
    <dbReference type="NCBI Taxonomy" id="2305463"/>
    <lineage>
        <taxon>Bacteria</taxon>
        <taxon>Pseudomonadati</taxon>
        <taxon>Bacteroidota</taxon>
        <taxon>Bacteroidia</taxon>
        <taxon>Marinilabiliales</taxon>
        <taxon>Prolixibacteraceae</taxon>
        <taxon>Maribellus</taxon>
    </lineage>
</organism>
<name>A0A399SPU7_9BACT</name>
<sequence length="206" mass="23781">MNYLAHLYLSGESEKMLVGNFIGDYVKGRQYKSYPDEIAAGILLHRHIDHFTDIHPLHKEAKVLFREDFGHYAGIVVDFIYDHFLAVNWNNYSDTSLRWFAKRSHSVLLSNFKHLPLRVQGFLPFLIQNRRLESYATIEGIIQSMHIMGKYSSLPSKAPVAESILRANYETLGLNFKTFMQELMHYVTTEFDVTLELPLASGQPTP</sequence>
<gene>
    <name evidence="4" type="ORF">D1614_20170</name>
</gene>
<dbReference type="OrthoDB" id="8442777at2"/>